<evidence type="ECO:0000259" key="10">
    <source>
        <dbReference type="Pfam" id="PF03946"/>
    </source>
</evidence>
<dbReference type="InterPro" id="IPR020783">
    <property type="entry name" value="Ribosomal_uL11_C"/>
</dbReference>
<dbReference type="PANTHER" id="PTHR11661">
    <property type="entry name" value="60S RIBOSOMAL PROTEIN L12"/>
    <property type="match status" value="1"/>
</dbReference>
<evidence type="ECO:0000256" key="4">
    <source>
        <dbReference type="ARBA" id="ARBA00022884"/>
    </source>
</evidence>
<dbReference type="PANTHER" id="PTHR11661:SF1">
    <property type="entry name" value="LARGE RIBOSOMAL SUBUNIT PROTEIN UL11M"/>
    <property type="match status" value="1"/>
</dbReference>
<dbReference type="HAMAP" id="MF_00736">
    <property type="entry name" value="Ribosomal_uL11"/>
    <property type="match status" value="1"/>
</dbReference>
<dbReference type="GO" id="GO:0022625">
    <property type="term" value="C:cytosolic large ribosomal subunit"/>
    <property type="evidence" value="ECO:0007669"/>
    <property type="project" value="TreeGrafter"/>
</dbReference>
<dbReference type="Proteomes" id="UP000593591">
    <property type="component" value="Chromosome"/>
</dbReference>
<evidence type="ECO:0000313" key="12">
    <source>
        <dbReference type="Proteomes" id="UP000593591"/>
    </source>
</evidence>
<dbReference type="InterPro" id="IPR036769">
    <property type="entry name" value="Ribosomal_uL11_C_sf"/>
</dbReference>
<sequence>MAAKKVTRTMIIRAEGGGANPAKLGQKLGPYGIGGKFCQEFNAKTGDRRGEVVPCILTIYEDRTFDMSFKTTPTTYLLLKAAGVEKGRKGPDHGGSNKDIVGHVSRAEVKKIAEYKMPDLNVDSIEAAERCVEGSAKSMGIVIDD</sequence>
<dbReference type="GO" id="GO:0006412">
    <property type="term" value="P:translation"/>
    <property type="evidence" value="ECO:0007669"/>
    <property type="project" value="UniProtKB-UniRule"/>
</dbReference>
<reference evidence="11 12" key="1">
    <citation type="submission" date="2018-08" db="EMBL/GenBank/DDBJ databases">
        <title>The first complete genome of Treponema rectale (CHPAT), a commensal spirochete of the bovine rectum.</title>
        <authorList>
            <person name="Staton G.J."/>
            <person name="Clegg S.R."/>
            <person name="Carter S.D."/>
            <person name="Radford A.D."/>
            <person name="Darby A."/>
            <person name="Hall N."/>
            <person name="Birtles R.J."/>
            <person name="Evans N.J."/>
        </authorList>
    </citation>
    <scope>NUCLEOTIDE SEQUENCE [LARGE SCALE GENOMIC DNA]</scope>
    <source>
        <strain evidence="11 12">CHPA</strain>
    </source>
</reference>
<dbReference type="GO" id="GO:0070180">
    <property type="term" value="F:large ribosomal subunit rRNA binding"/>
    <property type="evidence" value="ECO:0007669"/>
    <property type="project" value="UniProtKB-UniRule"/>
</dbReference>
<evidence type="ECO:0000256" key="6">
    <source>
        <dbReference type="ARBA" id="ARBA00023274"/>
    </source>
</evidence>
<comment type="subunit">
    <text evidence="7">Part of the ribosomal stalk of the 50S ribosomal subunit. Interacts with L10 and the large rRNA to form the base of the stalk. L10 forms an elongated spine to which L12 dimers bind in a sequential fashion forming a multimeric L10(L12)X complex.</text>
</comment>
<dbReference type="InterPro" id="IPR020785">
    <property type="entry name" value="Ribosomal_uL11_CS"/>
</dbReference>
<keyword evidence="6 7" id="KW-0687">Ribonucleoprotein</keyword>
<gene>
    <name evidence="7" type="primary">rplK</name>
    <name evidence="11" type="ORF">DYE49_01405</name>
</gene>
<organism evidence="11 12">
    <name type="scientific">Treponema rectale</name>
    <dbReference type="NCBI Taxonomy" id="744512"/>
    <lineage>
        <taxon>Bacteria</taxon>
        <taxon>Pseudomonadati</taxon>
        <taxon>Spirochaetota</taxon>
        <taxon>Spirochaetia</taxon>
        <taxon>Spirochaetales</taxon>
        <taxon>Treponemataceae</taxon>
        <taxon>Treponema</taxon>
    </lineage>
</organism>
<comment type="PTM">
    <text evidence="7">One or more lysine residues are methylated.</text>
</comment>
<dbReference type="Pfam" id="PF00298">
    <property type="entry name" value="Ribosomal_L11"/>
    <property type="match status" value="1"/>
</dbReference>
<protein>
    <recommendedName>
        <fullName evidence="7">Large ribosomal subunit protein uL11</fullName>
    </recommendedName>
</protein>
<dbReference type="Gene3D" id="3.30.1550.10">
    <property type="entry name" value="Ribosomal protein L11/L12, N-terminal domain"/>
    <property type="match status" value="1"/>
</dbReference>
<dbReference type="KEGG" id="trc:DYE49_01405"/>
<dbReference type="SMART" id="SM00649">
    <property type="entry name" value="RL11"/>
    <property type="match status" value="1"/>
</dbReference>
<dbReference type="Gene3D" id="1.10.10.250">
    <property type="entry name" value="Ribosomal protein L11, C-terminal domain"/>
    <property type="match status" value="1"/>
</dbReference>
<dbReference type="SUPFAM" id="SSF46906">
    <property type="entry name" value="Ribosomal protein L11, C-terminal domain"/>
    <property type="match status" value="1"/>
</dbReference>
<evidence type="ECO:0000256" key="3">
    <source>
        <dbReference type="ARBA" id="ARBA00022730"/>
    </source>
</evidence>
<dbReference type="Pfam" id="PF03946">
    <property type="entry name" value="Ribosomal_L11_N"/>
    <property type="match status" value="1"/>
</dbReference>
<evidence type="ECO:0000313" key="11">
    <source>
        <dbReference type="EMBL" id="QOS39180.1"/>
    </source>
</evidence>
<evidence type="ECO:0000256" key="5">
    <source>
        <dbReference type="ARBA" id="ARBA00022980"/>
    </source>
</evidence>
<name>A0A7M1XJ47_9SPIR</name>
<evidence type="ECO:0000256" key="8">
    <source>
        <dbReference type="RuleBase" id="RU003978"/>
    </source>
</evidence>
<evidence type="ECO:0000256" key="7">
    <source>
        <dbReference type="HAMAP-Rule" id="MF_00736"/>
    </source>
</evidence>
<dbReference type="SUPFAM" id="SSF54747">
    <property type="entry name" value="Ribosomal L11/L12e N-terminal domain"/>
    <property type="match status" value="1"/>
</dbReference>
<evidence type="ECO:0000259" key="9">
    <source>
        <dbReference type="Pfam" id="PF00298"/>
    </source>
</evidence>
<keyword evidence="3 7" id="KW-0699">rRNA-binding</keyword>
<evidence type="ECO:0000256" key="2">
    <source>
        <dbReference type="ARBA" id="ARBA00022481"/>
    </source>
</evidence>
<comment type="function">
    <text evidence="7">Forms part of the ribosomal stalk which helps the ribosome interact with GTP-bound translation factors.</text>
</comment>
<dbReference type="InterPro" id="IPR036796">
    <property type="entry name" value="Ribosomal_uL11_N_sf"/>
</dbReference>
<dbReference type="CDD" id="cd00349">
    <property type="entry name" value="Ribosomal_L11"/>
    <property type="match status" value="1"/>
</dbReference>
<keyword evidence="4 7" id="KW-0694">RNA-binding</keyword>
<dbReference type="GO" id="GO:0003735">
    <property type="term" value="F:structural constituent of ribosome"/>
    <property type="evidence" value="ECO:0007669"/>
    <property type="project" value="InterPro"/>
</dbReference>
<proteinExistence type="inferred from homology"/>
<feature type="domain" description="Large ribosomal subunit protein uL11 N-terminal" evidence="10">
    <location>
        <begin position="12"/>
        <end position="65"/>
    </location>
</feature>
<dbReference type="PROSITE" id="PS00359">
    <property type="entry name" value="RIBOSOMAL_L11"/>
    <property type="match status" value="1"/>
</dbReference>
<dbReference type="AlphaFoldDB" id="A0A7M1XJ47"/>
<dbReference type="EMBL" id="CP031517">
    <property type="protein sequence ID" value="QOS39180.1"/>
    <property type="molecule type" value="Genomic_DNA"/>
</dbReference>
<dbReference type="InterPro" id="IPR000911">
    <property type="entry name" value="Ribosomal_uL11"/>
</dbReference>
<keyword evidence="2 7" id="KW-0488">Methylation</keyword>
<feature type="domain" description="Large ribosomal subunit protein uL11 C-terminal" evidence="9">
    <location>
        <begin position="70"/>
        <end position="143"/>
    </location>
</feature>
<accession>A0A7M1XJ47</accession>
<evidence type="ECO:0000256" key="1">
    <source>
        <dbReference type="ARBA" id="ARBA00010537"/>
    </source>
</evidence>
<dbReference type="InterPro" id="IPR020784">
    <property type="entry name" value="Ribosomal_uL11_N"/>
</dbReference>
<keyword evidence="5 7" id="KW-0689">Ribosomal protein</keyword>
<comment type="similarity">
    <text evidence="1 7 8">Belongs to the universal ribosomal protein uL11 family.</text>
</comment>